<keyword evidence="1" id="KW-0732">Signal</keyword>
<accession>A0A2M9BMJ5</accession>
<dbReference type="EMBL" id="PGFA01000001">
    <property type="protein sequence ID" value="PJJ59173.1"/>
    <property type="molecule type" value="Genomic_DNA"/>
</dbReference>
<dbReference type="RefSeq" id="WP_100334902.1">
    <property type="nucleotide sequence ID" value="NZ_PGFA01000001.1"/>
</dbReference>
<organism evidence="2 3">
    <name type="scientific">Hymenobacter chitinivorans DSM 11115</name>
    <dbReference type="NCBI Taxonomy" id="1121954"/>
    <lineage>
        <taxon>Bacteria</taxon>
        <taxon>Pseudomonadati</taxon>
        <taxon>Bacteroidota</taxon>
        <taxon>Cytophagia</taxon>
        <taxon>Cytophagales</taxon>
        <taxon>Hymenobacteraceae</taxon>
        <taxon>Hymenobacter</taxon>
    </lineage>
</organism>
<feature type="signal peptide" evidence="1">
    <location>
        <begin position="1"/>
        <end position="24"/>
    </location>
</feature>
<sequence>MKKISPLLLLLCTLSIVLPRQSWAQYQTPTLDGVITAGEYGDAQNQVANGITWYMTWDASYIYVAVEANKSTLPAVLFFDTDPALPATGSEGTLSGIQYTTGNMQATVTPPFQADRAFFLDNSKVEYYAAGSGLWSGATSVGATSTAPVAAPAIADLVTKVVGNASVRELRIARSALSLSAAGAFNWLGYNIYTPTGNLKITDGCVPITNEGGYLATATAARYAPYYYTVSNSGNGSAATKPFSQTSFMAPTAAQAGTSSIDLGSFSVYDFMLNSPGLTVRNAGSWTINGNMMVQQGTLDMNTSNANVVVKKNFTIGSGATFKHSTGNANLTVSGNMNVAGTFLPGTSRVTLDGPGSQQIASGTYYGLYIPGSGTKILAGDITILARLSLTAGVLETGASKVILAVSPTDPGNIALTETGPGYIRGTVQATGDVPGPNNYQFSGIGLTLAPSSGTLPLGVTTVTRYTGGYKTGGAFGTGNNALSQSALRQYKVEATEQEGIDFKLIFSYRDDNPSELTYGYVDNGTQKTYSMDENYLELFRTTDPNGGTWQNMHATTRDADLNKITVVRIRDFLKGNFFTLADMARPLPVSLVSFTAQALKGGVQLQWATATEDLSRGFTVERRAAAQPTWQSLKYLEAQGSASRGADYRYVDATAQPGTWYYRLRQTDRNDLETVLPVAVVTVREPGPGLQASPVPATRELTIDGLNPAYPVYVLDALGRTVLEHHPLGTSATLNVSPLPAGIYTVRTQQEQGAAALRFVKQ</sequence>
<feature type="chain" id="PRO_5014702435" evidence="1">
    <location>
        <begin position="25"/>
        <end position="763"/>
    </location>
</feature>
<gene>
    <name evidence="2" type="ORF">CLV45_0588</name>
</gene>
<dbReference type="Proteomes" id="UP000228535">
    <property type="component" value="Unassembled WGS sequence"/>
</dbReference>
<dbReference type="OrthoDB" id="857844at2"/>
<keyword evidence="3" id="KW-1185">Reference proteome</keyword>
<evidence type="ECO:0000256" key="1">
    <source>
        <dbReference type="SAM" id="SignalP"/>
    </source>
</evidence>
<reference evidence="2 3" key="1">
    <citation type="submission" date="2017-11" db="EMBL/GenBank/DDBJ databases">
        <title>Genomic Encyclopedia of Archaeal and Bacterial Type Strains, Phase II (KMG-II): From Individual Species to Whole Genera.</title>
        <authorList>
            <person name="Goeker M."/>
        </authorList>
    </citation>
    <scope>NUCLEOTIDE SEQUENCE [LARGE SCALE GENOMIC DNA]</scope>
    <source>
        <strain evidence="2 3">DSM 11115</strain>
    </source>
</reference>
<evidence type="ECO:0000313" key="2">
    <source>
        <dbReference type="EMBL" id="PJJ59173.1"/>
    </source>
</evidence>
<evidence type="ECO:0000313" key="3">
    <source>
        <dbReference type="Proteomes" id="UP000228535"/>
    </source>
</evidence>
<name>A0A2M9BMJ5_9BACT</name>
<proteinExistence type="predicted"/>
<dbReference type="NCBIfam" id="TIGR04183">
    <property type="entry name" value="Por_Secre_tail"/>
    <property type="match status" value="1"/>
</dbReference>
<protein>
    <submittedName>
        <fullName evidence="2">Putative secreted protein (Por secretion system target)</fullName>
    </submittedName>
</protein>
<dbReference type="InterPro" id="IPR026444">
    <property type="entry name" value="Secre_tail"/>
</dbReference>
<comment type="caution">
    <text evidence="2">The sequence shown here is derived from an EMBL/GenBank/DDBJ whole genome shotgun (WGS) entry which is preliminary data.</text>
</comment>
<dbReference type="AlphaFoldDB" id="A0A2M9BMJ5"/>